<feature type="domain" description="Carnitine O-palmitoyltransferase N-terminal" evidence="8">
    <location>
        <begin position="1"/>
        <end position="47"/>
    </location>
</feature>
<reference evidence="9" key="1">
    <citation type="submission" date="2019-10" db="EMBL/GenBank/DDBJ databases">
        <title>Bird 10,000 Genomes (B10K) Project - Family phase.</title>
        <authorList>
            <person name="Zhang G."/>
        </authorList>
    </citation>
    <scope>NUCLEOTIDE SEQUENCE</scope>
    <source>
        <strain evidence="9">B10K-DU-002-55</strain>
        <tissue evidence="9">Muscle</tissue>
    </source>
</reference>
<evidence type="ECO:0000256" key="3">
    <source>
        <dbReference type="ARBA" id="ARBA00023098"/>
    </source>
</evidence>
<dbReference type="GO" id="GO:0009437">
    <property type="term" value="P:carnitine metabolic process"/>
    <property type="evidence" value="ECO:0007669"/>
    <property type="project" value="TreeGrafter"/>
</dbReference>
<name>A0A851CCM9_CALVR</name>
<dbReference type="InterPro" id="IPR000542">
    <property type="entry name" value="Carn_acyl_trans"/>
</dbReference>
<dbReference type="Gene3D" id="6.10.250.1760">
    <property type="match status" value="1"/>
</dbReference>
<keyword evidence="9" id="KW-0808">Transferase</keyword>
<feature type="non-terminal residue" evidence="9">
    <location>
        <position position="390"/>
    </location>
</feature>
<dbReference type="InterPro" id="IPR042231">
    <property type="entry name" value="Cho/carn_acyl_trans_2"/>
</dbReference>
<proteinExistence type="predicted"/>
<keyword evidence="3" id="KW-0443">Lipid metabolism</keyword>
<dbReference type="GO" id="GO:0006635">
    <property type="term" value="P:fatty acid beta-oxidation"/>
    <property type="evidence" value="ECO:0007669"/>
    <property type="project" value="UniProtKB-UniPathway"/>
</dbReference>
<keyword evidence="4" id="KW-0012">Acyltransferase</keyword>
<dbReference type="GO" id="GO:0004095">
    <property type="term" value="F:carnitine O-palmitoyltransferase activity"/>
    <property type="evidence" value="ECO:0007669"/>
    <property type="project" value="TreeGrafter"/>
</dbReference>
<accession>A0A851CCM9</accession>
<keyword evidence="10" id="KW-1185">Reference proteome</keyword>
<dbReference type="UniPathway" id="UPA00659"/>
<dbReference type="GO" id="GO:0005739">
    <property type="term" value="C:mitochondrion"/>
    <property type="evidence" value="ECO:0007669"/>
    <property type="project" value="TreeGrafter"/>
</dbReference>
<dbReference type="FunFam" id="3.30.559.70:FF:000032">
    <property type="entry name" value="Uncharacterized protein"/>
    <property type="match status" value="1"/>
</dbReference>
<dbReference type="InterPro" id="IPR042572">
    <property type="entry name" value="Carn_acyl_trans_N"/>
</dbReference>
<dbReference type="InterPro" id="IPR032476">
    <property type="entry name" value="CPT_N"/>
</dbReference>
<evidence type="ECO:0000256" key="1">
    <source>
        <dbReference type="ARBA" id="ARBA00005005"/>
    </source>
</evidence>
<keyword evidence="6" id="KW-1133">Transmembrane helix</keyword>
<gene>
    <name evidence="9" type="primary">Cpt1a</name>
    <name evidence="9" type="ORF">CALVIR_R10961</name>
</gene>
<organism evidence="9 10">
    <name type="scientific">Calyptomena viridis</name>
    <name type="common">Lesser green broadbill</name>
    <dbReference type="NCBI Taxonomy" id="135972"/>
    <lineage>
        <taxon>Eukaryota</taxon>
        <taxon>Metazoa</taxon>
        <taxon>Chordata</taxon>
        <taxon>Craniata</taxon>
        <taxon>Vertebrata</taxon>
        <taxon>Euteleostomi</taxon>
        <taxon>Archelosauria</taxon>
        <taxon>Archosauria</taxon>
        <taxon>Dinosauria</taxon>
        <taxon>Saurischia</taxon>
        <taxon>Theropoda</taxon>
        <taxon>Coelurosauria</taxon>
        <taxon>Aves</taxon>
        <taxon>Neognathae</taxon>
        <taxon>Neoaves</taxon>
        <taxon>Telluraves</taxon>
        <taxon>Australaves</taxon>
        <taxon>Passeriformes</taxon>
        <taxon>Eurylaimidae</taxon>
        <taxon>Calyptomena</taxon>
    </lineage>
</organism>
<dbReference type="EMBL" id="WEIV01012294">
    <property type="protein sequence ID" value="NWI53727.1"/>
    <property type="molecule type" value="Genomic_DNA"/>
</dbReference>
<keyword evidence="6" id="KW-0812">Transmembrane</keyword>
<comment type="caution">
    <text evidence="9">The sequence shown here is derived from an EMBL/GenBank/DDBJ whole genome shotgun (WGS) entry which is preliminary data.</text>
</comment>
<sequence>MAEAHQAVAFQFTVTPDGIDLRMSHEALKQIYLSGVHSWKKKFIRFKNGIITGVYPASPSSWLIVVVGVMSTMYAKIDPSLGIIAKINRTLDTTGYMSNQTQNIVSGVLFGTGLWVALIVTMRYSLKMLLSYHGWIFSEYGKLSTGTRFWMILVKLFSGRKPMLYSFQTSLPRLPVPAVKDTVNRYLESVRPLMDDEKFRRMEGLAKDFAFNLGPRLQWYLKLKSWWATTYVSDWWEEYIYLRGRGPIMVNSNYFAMVNYIIVLTFQIQKYRLSFLILASSVETGSAIYTNDCQIWAFVSCRNLCDEIAWDAEITSSACMIAILDTLQHVKDSKHIVVYHKGRYFKVWLYHDGRLLKPREIEQQIQRILDDDSEPQAGEEKLAALTAGDR</sequence>
<evidence type="ECO:0000256" key="4">
    <source>
        <dbReference type="ARBA" id="ARBA00023315"/>
    </source>
</evidence>
<evidence type="ECO:0000313" key="9">
    <source>
        <dbReference type="EMBL" id="NWI53727.1"/>
    </source>
</evidence>
<dbReference type="PANTHER" id="PTHR22589:SF74">
    <property type="entry name" value="CARNITINE O-PALMITOYLTRANSFERASE 1, LIVER ISOFORM"/>
    <property type="match status" value="1"/>
</dbReference>
<evidence type="ECO:0000256" key="2">
    <source>
        <dbReference type="ARBA" id="ARBA00022832"/>
    </source>
</evidence>
<feature type="non-terminal residue" evidence="9">
    <location>
        <position position="1"/>
    </location>
</feature>
<evidence type="ECO:0000259" key="7">
    <source>
        <dbReference type="Pfam" id="PF00755"/>
    </source>
</evidence>
<evidence type="ECO:0000256" key="5">
    <source>
        <dbReference type="ARBA" id="ARBA00048999"/>
    </source>
</evidence>
<evidence type="ECO:0000256" key="6">
    <source>
        <dbReference type="SAM" id="Phobius"/>
    </source>
</evidence>
<feature type="transmembrane region" description="Helical" evidence="6">
    <location>
        <begin position="104"/>
        <end position="126"/>
    </location>
</feature>
<dbReference type="SUPFAM" id="SSF52777">
    <property type="entry name" value="CoA-dependent acyltransferases"/>
    <property type="match status" value="1"/>
</dbReference>
<protein>
    <submittedName>
        <fullName evidence="9">CPT1A palmitoyltransferase</fullName>
    </submittedName>
</protein>
<dbReference type="Gene3D" id="1.10.275.20">
    <property type="entry name" value="Choline/Carnitine o-acyltransferase"/>
    <property type="match status" value="1"/>
</dbReference>
<dbReference type="InterPro" id="IPR039551">
    <property type="entry name" value="Cho/carn_acyl_trans"/>
</dbReference>
<dbReference type="AlphaFoldDB" id="A0A851CCM9"/>
<evidence type="ECO:0000259" key="8">
    <source>
        <dbReference type="Pfam" id="PF16484"/>
    </source>
</evidence>
<dbReference type="Gene3D" id="3.30.559.70">
    <property type="entry name" value="Choline/Carnitine o-acyltransferase, domain 2"/>
    <property type="match status" value="1"/>
</dbReference>
<dbReference type="Proteomes" id="UP000642973">
    <property type="component" value="Unassembled WGS sequence"/>
</dbReference>
<keyword evidence="6" id="KW-0472">Membrane</keyword>
<keyword evidence="2" id="KW-0276">Fatty acid metabolism</keyword>
<dbReference type="PANTHER" id="PTHR22589">
    <property type="entry name" value="CARNITINE O-ACYLTRANSFERASE"/>
    <property type="match status" value="1"/>
</dbReference>
<dbReference type="Pfam" id="PF16484">
    <property type="entry name" value="CPT_N"/>
    <property type="match status" value="1"/>
</dbReference>
<feature type="domain" description="Choline/carnitine acyltransferase" evidence="7">
    <location>
        <begin position="174"/>
        <end position="390"/>
    </location>
</feature>
<dbReference type="PROSITE" id="PS00439">
    <property type="entry name" value="ACYLTRANSF_C_1"/>
    <property type="match status" value="1"/>
</dbReference>
<dbReference type="Pfam" id="PF00755">
    <property type="entry name" value="Carn_acyltransf"/>
    <property type="match status" value="1"/>
</dbReference>
<comment type="pathway">
    <text evidence="1">Lipid metabolism; fatty acid beta-oxidation.</text>
</comment>
<evidence type="ECO:0000313" key="10">
    <source>
        <dbReference type="Proteomes" id="UP000642973"/>
    </source>
</evidence>
<feature type="transmembrane region" description="Helical" evidence="6">
    <location>
        <begin position="50"/>
        <end position="71"/>
    </location>
</feature>
<comment type="catalytic activity">
    <reaction evidence="5">
        <text>4,8-dimethylnonanoyl-CoA + (R)-carnitine = O-4,8-dimethylnonanoyl-(R)-carnitine + CoA</text>
        <dbReference type="Rhea" id="RHEA:44860"/>
        <dbReference type="ChEBI" id="CHEBI:16347"/>
        <dbReference type="ChEBI" id="CHEBI:57287"/>
        <dbReference type="ChEBI" id="CHEBI:77061"/>
        <dbReference type="ChEBI" id="CHEBI:84654"/>
    </reaction>
</comment>